<evidence type="ECO:0000313" key="7">
    <source>
        <dbReference type="Proteomes" id="UP000186308"/>
    </source>
</evidence>
<reference evidence="6 7" key="1">
    <citation type="submission" date="2017-01" db="EMBL/GenBank/DDBJ databases">
        <authorList>
            <person name="Varghese N."/>
            <person name="Submissions S."/>
        </authorList>
    </citation>
    <scope>NUCLEOTIDE SEQUENCE [LARGE SCALE GENOMIC DNA]</scope>
    <source>
        <strain evidence="6 7">ATCC 35905</strain>
    </source>
</reference>
<evidence type="ECO:0000256" key="1">
    <source>
        <dbReference type="ARBA" id="ARBA00001974"/>
    </source>
</evidence>
<comment type="cofactor">
    <cofactor evidence="1">
        <name>FAD</name>
        <dbReference type="ChEBI" id="CHEBI:57692"/>
    </cofactor>
</comment>
<comment type="caution">
    <text evidence="6">The sequence shown here is derived from an EMBL/GenBank/DDBJ whole genome shotgun (WGS) entry which is preliminary data.</text>
</comment>
<feature type="domain" description="FAD dependent oxidoreductase" evidence="5">
    <location>
        <begin position="5"/>
        <end position="350"/>
    </location>
</feature>
<dbReference type="SUPFAM" id="SSF54373">
    <property type="entry name" value="FAD-linked reductases, C-terminal domain"/>
    <property type="match status" value="1"/>
</dbReference>
<dbReference type="SUPFAM" id="SSF51905">
    <property type="entry name" value="FAD/NAD(P)-binding domain"/>
    <property type="match status" value="1"/>
</dbReference>
<dbReference type="RefSeq" id="WP_029313917.1">
    <property type="nucleotide sequence ID" value="NZ_FTNE01000010.1"/>
</dbReference>
<name>A0A8G2FLF2_ACIRU</name>
<sequence length="370" mass="39723">MSAGKILVVGGGIAGLSTAWGLVRRGFAVELFEQGALPYPKASSYDEHRIIRHAYGDMEGYAYLMPEAFRVWNALWAALGVCHYDAMPAVYLMRGESDWYETTKRSMGRMGVACTDISIDAAMARYPMVNPEGVTRVVQTDGAGMLYPIRILTDMVKLIAGLGVVLHPNSLVESVDLQAGTVRTAAGLTQGDAVVVTAGAWVNRLIPSTTGVAVPSRQAVMFLAPPPALMDAWQAAPVLIDIGPDSGTYTLPPRAGTRLKIGDHQFTRQGDPDEDRTGTDADVERLTAAARRAWLDFDAYTVLERKACFYTVTADERFLVRREGTRGWLGSACSGHGFKLGPLIGEGIAATIAGERDADTLAIWAAGRAG</sequence>
<dbReference type="InterPro" id="IPR006076">
    <property type="entry name" value="FAD-dep_OxRdtase"/>
</dbReference>
<gene>
    <name evidence="6" type="ORF">SAMN05421828_11025</name>
</gene>
<keyword evidence="7" id="KW-1185">Reference proteome</keyword>
<proteinExistence type="predicted"/>
<dbReference type="InterPro" id="IPR045170">
    <property type="entry name" value="MTOX"/>
</dbReference>
<dbReference type="Proteomes" id="UP000186308">
    <property type="component" value="Unassembled WGS sequence"/>
</dbReference>
<dbReference type="GO" id="GO:0008115">
    <property type="term" value="F:sarcosine oxidase activity"/>
    <property type="evidence" value="ECO:0007669"/>
    <property type="project" value="TreeGrafter"/>
</dbReference>
<dbReference type="Pfam" id="PF01266">
    <property type="entry name" value="DAO"/>
    <property type="match status" value="1"/>
</dbReference>
<dbReference type="PANTHER" id="PTHR10961">
    <property type="entry name" value="PEROXISOMAL SARCOSINE OXIDASE"/>
    <property type="match status" value="1"/>
</dbReference>
<keyword evidence="4" id="KW-0560">Oxidoreductase</keyword>
<evidence type="ECO:0000259" key="5">
    <source>
        <dbReference type="Pfam" id="PF01266"/>
    </source>
</evidence>
<dbReference type="Gene3D" id="3.30.9.10">
    <property type="entry name" value="D-Amino Acid Oxidase, subunit A, domain 2"/>
    <property type="match status" value="1"/>
</dbReference>
<dbReference type="AlphaFoldDB" id="A0A8G2FLF2"/>
<evidence type="ECO:0000313" key="6">
    <source>
        <dbReference type="EMBL" id="SIQ82141.1"/>
    </source>
</evidence>
<dbReference type="OrthoDB" id="9806257at2"/>
<dbReference type="InterPro" id="IPR036188">
    <property type="entry name" value="FAD/NAD-bd_sf"/>
</dbReference>
<organism evidence="6 7">
    <name type="scientific">Acidiphilium rubrum</name>
    <dbReference type="NCBI Taxonomy" id="526"/>
    <lineage>
        <taxon>Bacteria</taxon>
        <taxon>Pseudomonadati</taxon>
        <taxon>Pseudomonadota</taxon>
        <taxon>Alphaproteobacteria</taxon>
        <taxon>Acetobacterales</taxon>
        <taxon>Acidocellaceae</taxon>
        <taxon>Acidiphilium</taxon>
    </lineage>
</organism>
<dbReference type="GO" id="GO:0050660">
    <property type="term" value="F:flavin adenine dinucleotide binding"/>
    <property type="evidence" value="ECO:0007669"/>
    <property type="project" value="InterPro"/>
</dbReference>
<evidence type="ECO:0000256" key="2">
    <source>
        <dbReference type="ARBA" id="ARBA00022630"/>
    </source>
</evidence>
<accession>A0A8G2FLF2</accession>
<dbReference type="PANTHER" id="PTHR10961:SF46">
    <property type="entry name" value="PEROXISOMAL SARCOSINE OXIDASE"/>
    <property type="match status" value="1"/>
</dbReference>
<dbReference type="EMBL" id="FTNE01000010">
    <property type="protein sequence ID" value="SIQ82141.1"/>
    <property type="molecule type" value="Genomic_DNA"/>
</dbReference>
<keyword evidence="2" id="KW-0285">Flavoprotein</keyword>
<dbReference type="Gene3D" id="3.50.50.60">
    <property type="entry name" value="FAD/NAD(P)-binding domain"/>
    <property type="match status" value="1"/>
</dbReference>
<evidence type="ECO:0000256" key="4">
    <source>
        <dbReference type="ARBA" id="ARBA00023002"/>
    </source>
</evidence>
<protein>
    <submittedName>
        <fullName evidence="6">Sarcosine oxidase/sarcosine oxidase subunit beta</fullName>
    </submittedName>
</protein>
<keyword evidence="3" id="KW-0274">FAD</keyword>
<evidence type="ECO:0000256" key="3">
    <source>
        <dbReference type="ARBA" id="ARBA00022827"/>
    </source>
</evidence>